<comment type="subcellular location">
    <subcellularLocation>
        <location evidence="11">Cell membrane</location>
        <topology evidence="11">Peripheral membrane protein</topology>
        <orientation evidence="11">Cytoplasmic side</orientation>
    </subcellularLocation>
</comment>
<evidence type="ECO:0000256" key="1">
    <source>
        <dbReference type="ARBA" id="ARBA00005454"/>
    </source>
</evidence>
<dbReference type="NCBIfam" id="TIGR00231">
    <property type="entry name" value="small_GTP"/>
    <property type="match status" value="1"/>
</dbReference>
<dbReference type="InterPro" id="IPR000795">
    <property type="entry name" value="T_Tr_GTP-bd_dom"/>
</dbReference>
<dbReference type="InterPro" id="IPR004161">
    <property type="entry name" value="EFTu-like_2"/>
</dbReference>
<evidence type="ECO:0000256" key="4">
    <source>
        <dbReference type="ARBA" id="ARBA00022801"/>
    </source>
</evidence>
<dbReference type="CDD" id="cd16260">
    <property type="entry name" value="EF4_III"/>
    <property type="match status" value="1"/>
</dbReference>
<keyword evidence="14" id="KW-1185">Reference proteome</keyword>
<dbReference type="SUPFAM" id="SSF50447">
    <property type="entry name" value="Translation proteins"/>
    <property type="match status" value="1"/>
</dbReference>
<dbReference type="FunFam" id="3.30.70.2570:FF:000001">
    <property type="entry name" value="Translation factor GUF1, mitochondrial"/>
    <property type="match status" value="1"/>
</dbReference>
<evidence type="ECO:0000313" key="14">
    <source>
        <dbReference type="Proteomes" id="UP000281985"/>
    </source>
</evidence>
<dbReference type="SUPFAM" id="SSF54980">
    <property type="entry name" value="EF-G C-terminal domain-like"/>
    <property type="match status" value="2"/>
</dbReference>
<dbReference type="GO" id="GO:0043022">
    <property type="term" value="F:ribosome binding"/>
    <property type="evidence" value="ECO:0007669"/>
    <property type="project" value="UniProtKB-UniRule"/>
</dbReference>
<name>A0A3M0GCS2_9FLAO</name>
<evidence type="ECO:0000256" key="5">
    <source>
        <dbReference type="ARBA" id="ARBA00022917"/>
    </source>
</evidence>
<dbReference type="InterPro" id="IPR000640">
    <property type="entry name" value="EFG_V-like"/>
</dbReference>
<dbReference type="GO" id="GO:0005525">
    <property type="term" value="F:GTP binding"/>
    <property type="evidence" value="ECO:0007669"/>
    <property type="project" value="UniProtKB-UniRule"/>
</dbReference>
<protein>
    <recommendedName>
        <fullName evidence="11">Elongation factor 4</fullName>
        <shortName evidence="11">EF-4</shortName>
        <ecNumber evidence="11">3.6.5.n1</ecNumber>
    </recommendedName>
    <alternativeName>
        <fullName evidence="11">Ribosomal back-translocase LepA</fullName>
    </alternativeName>
</protein>
<dbReference type="FunFam" id="2.40.30.10:FF:000015">
    <property type="entry name" value="Translation factor GUF1, mitochondrial"/>
    <property type="match status" value="1"/>
</dbReference>
<dbReference type="PRINTS" id="PR00315">
    <property type="entry name" value="ELONGATNFCT"/>
</dbReference>
<dbReference type="NCBIfam" id="TIGR01393">
    <property type="entry name" value="lepA"/>
    <property type="match status" value="1"/>
</dbReference>
<dbReference type="Gene3D" id="3.30.70.870">
    <property type="entry name" value="Elongation Factor G (Translational Gtpase), domain 3"/>
    <property type="match status" value="1"/>
</dbReference>
<evidence type="ECO:0000259" key="12">
    <source>
        <dbReference type="PROSITE" id="PS51722"/>
    </source>
</evidence>
<keyword evidence="7 11" id="KW-0472">Membrane</keyword>
<comment type="function">
    <text evidence="9 11">Required for accurate and efficient protein synthesis under certain stress conditions. May act as a fidelity factor of the translation reaction, by catalyzing a one-codon backward translocation of tRNAs on improperly translocated ribosomes. Back-translocation proceeds from a post-translocation (POST) complex to a pre-translocation (PRE) complex, thus giving elongation factor G a second chance to translocate the tRNAs correctly. Binds to ribosomes in a GTP-dependent manner.</text>
</comment>
<keyword evidence="5 11" id="KW-0648">Protein biosynthesis</keyword>
<evidence type="ECO:0000256" key="2">
    <source>
        <dbReference type="ARBA" id="ARBA00022475"/>
    </source>
</evidence>
<feature type="binding site" evidence="11">
    <location>
        <begin position="130"/>
        <end position="133"/>
    </location>
    <ligand>
        <name>GTP</name>
        <dbReference type="ChEBI" id="CHEBI:37565"/>
    </ligand>
</feature>
<proteinExistence type="inferred from homology"/>
<dbReference type="Proteomes" id="UP000281985">
    <property type="component" value="Unassembled WGS sequence"/>
</dbReference>
<dbReference type="InterPro" id="IPR027417">
    <property type="entry name" value="P-loop_NTPase"/>
</dbReference>
<dbReference type="Gene3D" id="3.40.50.300">
    <property type="entry name" value="P-loop containing nucleotide triphosphate hydrolases"/>
    <property type="match status" value="1"/>
</dbReference>
<dbReference type="InterPro" id="IPR009000">
    <property type="entry name" value="Transl_B-barrel_sf"/>
</dbReference>
<dbReference type="InterPro" id="IPR005225">
    <property type="entry name" value="Small_GTP-bd"/>
</dbReference>
<dbReference type="InterPro" id="IPR035647">
    <property type="entry name" value="EFG_III/V"/>
</dbReference>
<evidence type="ECO:0000256" key="10">
    <source>
        <dbReference type="ARBA" id="ARBA00061052"/>
    </source>
</evidence>
<dbReference type="GO" id="GO:0003746">
    <property type="term" value="F:translation elongation factor activity"/>
    <property type="evidence" value="ECO:0007669"/>
    <property type="project" value="UniProtKB-UniRule"/>
</dbReference>
<dbReference type="PANTHER" id="PTHR43512">
    <property type="entry name" value="TRANSLATION FACTOR GUF1-RELATED"/>
    <property type="match status" value="1"/>
</dbReference>
<evidence type="ECO:0000256" key="7">
    <source>
        <dbReference type="ARBA" id="ARBA00023136"/>
    </source>
</evidence>
<reference evidence="13 14" key="1">
    <citation type="submission" date="2018-10" db="EMBL/GenBank/DDBJ databases">
        <title>Dokdonia luteus sp. nov., isolated from sea water.</title>
        <authorList>
            <person name="Zhou L.Y."/>
            <person name="Du Z.J."/>
        </authorList>
    </citation>
    <scope>NUCLEOTIDE SEQUENCE [LARGE SCALE GENOMIC DNA]</scope>
    <source>
        <strain evidence="13 14">SH27</strain>
    </source>
</reference>
<keyword evidence="2 11" id="KW-1003">Cell membrane</keyword>
<dbReference type="InterPro" id="IPR035654">
    <property type="entry name" value="LepA_IV"/>
</dbReference>
<dbReference type="SUPFAM" id="SSF52540">
    <property type="entry name" value="P-loop containing nucleoside triphosphate hydrolases"/>
    <property type="match status" value="1"/>
</dbReference>
<sequence length="598" mass="66492">MKNIRNFCIIAHIDHGKSTLADRLLDETATVTKREAQAQLLDSMDLERERGITIKSHAIQMEYMYKGELYILNLIDTPGHVDFSYEVSRSIAACEGALLVVDAAQSIQAQTISNLYLALENDLEIIPVLNKVDLPSANPEEVTDDIVDLLGCKAEDVIPASAKTGIGIQEILAAVIERIPAPKGNVDEPLQALIFDSVYNPFRGVETYFRVLNGSIKKNQQIKFVATGNTYGADEVGTLKLTQAPKQEIKAGDVGYLITGIKDAREVKVGDTITDAKNPTKNAIAGFEDVKPMVFAGIYPVDTEDYEELRNSMEKLQLNDASLVFEPESSAALGFGFRCGFLGMLHLEIIQERLEREFDMTVITTVPNVSYHAFTHKNPDEIILVNNPSDLPEPSSLNRVEEPFIKATIITKSDFVGPVMSLCIEKRGQIVAQTYLTTERVELNFDMPLAEIVFDFYDRLKTVSKGYASFDYSPIGMRASKLVKVDVLLNAQPVDALSALLHQDNAYDIGKRMCEKLRELIPRQQFDIPIQAAIGAKIISRETVKALRKDVTAKCYGGDISRKRKLLEKQKKGKKRMRAVGNVEIPQEAFMAVLKLND</sequence>
<dbReference type="CDD" id="cd03709">
    <property type="entry name" value="lepA_C"/>
    <property type="match status" value="1"/>
</dbReference>
<dbReference type="InterPro" id="IPR038363">
    <property type="entry name" value="LepA_C_sf"/>
</dbReference>
<dbReference type="CDD" id="cd03699">
    <property type="entry name" value="EF4_II"/>
    <property type="match status" value="1"/>
</dbReference>
<dbReference type="HAMAP" id="MF_00071">
    <property type="entry name" value="LepA"/>
    <property type="match status" value="1"/>
</dbReference>
<dbReference type="GO" id="GO:0045727">
    <property type="term" value="P:positive regulation of translation"/>
    <property type="evidence" value="ECO:0007669"/>
    <property type="project" value="UniProtKB-UniRule"/>
</dbReference>
<dbReference type="Pfam" id="PF06421">
    <property type="entry name" value="LepA_C"/>
    <property type="match status" value="1"/>
</dbReference>
<evidence type="ECO:0000256" key="8">
    <source>
        <dbReference type="ARBA" id="ARBA00050293"/>
    </source>
</evidence>
<feature type="binding site" evidence="11">
    <location>
        <begin position="14"/>
        <end position="19"/>
    </location>
    <ligand>
        <name>GTP</name>
        <dbReference type="ChEBI" id="CHEBI:37565"/>
    </ligand>
</feature>
<dbReference type="GO" id="GO:0003924">
    <property type="term" value="F:GTPase activity"/>
    <property type="evidence" value="ECO:0007669"/>
    <property type="project" value="UniProtKB-UniRule"/>
</dbReference>
<dbReference type="InterPro" id="IPR006297">
    <property type="entry name" value="EF-4"/>
</dbReference>
<dbReference type="EMBL" id="REFV01000003">
    <property type="protein sequence ID" value="RMB62951.1"/>
    <property type="molecule type" value="Genomic_DNA"/>
</dbReference>
<dbReference type="Pfam" id="PF00009">
    <property type="entry name" value="GTP_EFTU"/>
    <property type="match status" value="1"/>
</dbReference>
<evidence type="ECO:0000313" key="13">
    <source>
        <dbReference type="EMBL" id="RMB62951.1"/>
    </source>
</evidence>
<dbReference type="Pfam" id="PF00679">
    <property type="entry name" value="EFG_C"/>
    <property type="match status" value="1"/>
</dbReference>
<accession>A0A3M0GCS2</accession>
<keyword evidence="6 11" id="KW-0342">GTP-binding</keyword>
<dbReference type="PROSITE" id="PS51722">
    <property type="entry name" value="G_TR_2"/>
    <property type="match status" value="1"/>
</dbReference>
<feature type="domain" description="Tr-type G" evidence="12">
    <location>
        <begin position="2"/>
        <end position="183"/>
    </location>
</feature>
<comment type="similarity">
    <text evidence="10">Belongs to the GTP-binding elongation factor family. LepA subfamily.</text>
</comment>
<evidence type="ECO:0000256" key="11">
    <source>
        <dbReference type="HAMAP-Rule" id="MF_00071"/>
    </source>
</evidence>
<dbReference type="Gene3D" id="3.30.70.240">
    <property type="match status" value="1"/>
</dbReference>
<dbReference type="Gene3D" id="3.30.70.2570">
    <property type="entry name" value="Elongation factor 4, C-terminal domain"/>
    <property type="match status" value="1"/>
</dbReference>
<dbReference type="OrthoDB" id="9801591at2"/>
<dbReference type="Pfam" id="PF03144">
    <property type="entry name" value="GTP_EFTU_D2"/>
    <property type="match status" value="1"/>
</dbReference>
<gene>
    <name evidence="11" type="primary">lepA</name>
    <name evidence="13" type="ORF">EAX61_05105</name>
</gene>
<comment type="caution">
    <text evidence="13">The sequence shown here is derived from an EMBL/GenBank/DDBJ whole genome shotgun (WGS) entry which is preliminary data.</text>
</comment>
<keyword evidence="13" id="KW-0251">Elongation factor</keyword>
<dbReference type="Gene3D" id="2.40.30.10">
    <property type="entry name" value="Translation factors"/>
    <property type="match status" value="1"/>
</dbReference>
<dbReference type="AlphaFoldDB" id="A0A3M0GCS2"/>
<evidence type="ECO:0000256" key="3">
    <source>
        <dbReference type="ARBA" id="ARBA00022741"/>
    </source>
</evidence>
<dbReference type="FunFam" id="3.30.70.870:FF:000004">
    <property type="entry name" value="Translation factor GUF1, mitochondrial"/>
    <property type="match status" value="1"/>
</dbReference>
<keyword evidence="3 11" id="KW-0547">Nucleotide-binding</keyword>
<evidence type="ECO:0000256" key="6">
    <source>
        <dbReference type="ARBA" id="ARBA00023134"/>
    </source>
</evidence>
<comment type="catalytic activity">
    <reaction evidence="8 11">
        <text>GTP + H2O = GDP + phosphate + H(+)</text>
        <dbReference type="Rhea" id="RHEA:19669"/>
        <dbReference type="ChEBI" id="CHEBI:15377"/>
        <dbReference type="ChEBI" id="CHEBI:15378"/>
        <dbReference type="ChEBI" id="CHEBI:37565"/>
        <dbReference type="ChEBI" id="CHEBI:43474"/>
        <dbReference type="ChEBI" id="CHEBI:58189"/>
        <dbReference type="EC" id="3.6.5.n1"/>
    </reaction>
</comment>
<comment type="similarity">
    <text evidence="1 11">Belongs to the TRAFAC class translation factor GTPase superfamily. Classic translation factor GTPase family. LepA subfamily.</text>
</comment>
<evidence type="ECO:0000256" key="9">
    <source>
        <dbReference type="ARBA" id="ARBA00057626"/>
    </source>
</evidence>
<dbReference type="RefSeq" id="WP_121916585.1">
    <property type="nucleotide sequence ID" value="NZ_REFV01000003.1"/>
</dbReference>
<dbReference type="FunFam" id="3.40.50.300:FF:000078">
    <property type="entry name" value="Elongation factor 4"/>
    <property type="match status" value="1"/>
</dbReference>
<keyword evidence="4 11" id="KW-0378">Hydrolase</keyword>
<dbReference type="EC" id="3.6.5.n1" evidence="11"/>
<organism evidence="13 14">
    <name type="scientific">Dokdonia sinensis</name>
    <dbReference type="NCBI Taxonomy" id="2479847"/>
    <lineage>
        <taxon>Bacteria</taxon>
        <taxon>Pseudomonadati</taxon>
        <taxon>Bacteroidota</taxon>
        <taxon>Flavobacteriia</taxon>
        <taxon>Flavobacteriales</taxon>
        <taxon>Flavobacteriaceae</taxon>
        <taxon>Dokdonia</taxon>
    </lineage>
</organism>
<dbReference type="InterPro" id="IPR013842">
    <property type="entry name" value="LepA_CTD"/>
</dbReference>
<dbReference type="CDD" id="cd01890">
    <property type="entry name" value="LepA"/>
    <property type="match status" value="1"/>
</dbReference>
<dbReference type="PANTHER" id="PTHR43512:SF4">
    <property type="entry name" value="TRANSLATION FACTOR GUF1 HOMOLOG, CHLOROPLASTIC"/>
    <property type="match status" value="1"/>
</dbReference>
<dbReference type="GO" id="GO:0005886">
    <property type="term" value="C:plasma membrane"/>
    <property type="evidence" value="ECO:0007669"/>
    <property type="project" value="UniProtKB-SubCell"/>
</dbReference>
<dbReference type="FunFam" id="3.30.70.240:FF:000007">
    <property type="entry name" value="Translation factor GUF1, mitochondrial"/>
    <property type="match status" value="1"/>
</dbReference>